<evidence type="ECO:0000259" key="5">
    <source>
        <dbReference type="PROSITE" id="PS50067"/>
    </source>
</evidence>
<dbReference type="GO" id="GO:0005524">
    <property type="term" value="F:ATP binding"/>
    <property type="evidence" value="ECO:0007669"/>
    <property type="project" value="UniProtKB-UniRule"/>
</dbReference>
<keyword evidence="2 3" id="KW-0067">ATP-binding</keyword>
<dbReference type="Pfam" id="PF16183">
    <property type="entry name" value="Kinesin_assoc"/>
    <property type="match status" value="1"/>
</dbReference>
<comment type="similarity">
    <text evidence="3">Belongs to the TRAFAC class myosin-kinesin ATPase superfamily. Kinesin family.</text>
</comment>
<sequence length="1981" mass="223394">MANIKVAVRVRPISARELNLTGSEVVVHTESNGISLTNVKVSSSKAGDSRERTRKYGFDYCFDSSNPEAQSFADQARIYQTLGQTVLDALFTGYNSCLVAYGQSASGKTYTVMGTKEDPGLTPRLCEGIFARIEEERKNERNYGVSVSYLEIYNEKVRDLLKPSSSTSGLRVREHPRLGPYVQGLTHHAVRTLGSLMSYVDEGTKARKTASTLQNPSSSRSHALLTIAVAEESQCVGNSVCSRKKEISPRGGSKLRLVDLAGSESAATCSGVHRLKEGANINKSLVALGNVISALAERGTTGSGSGRRFIPYRDSSLTWLLKDALGGNATTIMLATISPASGSYNETAHTLRFAQRAQSVVNRPVVNEDPVARIIRELRAEVARLKSLLLEKNAEAATNALCCCQKNRPNCNTNTDRSSKEAEAESTERSTRRNSGEKSQEEEAIVAGSRIEEEKRPKSVVSVRRSNSSDSVTTYEVGSSKKKFGSLEFLATSDRFNRAKVTELNDEEDEVSEIHESVFVDIPTLVAVLIKPDNNLQESSVQIEEICSDEVVEEESIDVDFEAANDDHETFGEFEKLDSIDHDDRSSSVNSCHTFGDIEAEAYQNSESHQVKSAFKPKQKPKFRKQDSVHVFPTSVLSNLHTLKKFGSVETIQKNRDPVFSLERSHTNLEKRCTVPDRVKKLNNIREIDDQKISNRGNWSKEQLQRKGSNDSDKSLKESNNQPGSKIKNYARKPSLENLKRKTSKDSSSSSSKDEQILISSLTRDKLLRRKNSLDQEPSTRSHTPIQRVKRAEIVAAVTERLYSSRKNVEDVPGMRSPPDTGEVKSVAKLKLQEISRKMLGKRRRVCVDTQTDCSRTIRMKDTASLTETPRIVCQDVAVLTDYHQDCEYVLGQKTPVLRVKETATSTEKPKTNIVRCKDVGSLANDLEEYDYEIQSPRNDSGILSDDTQNYAESNLSSTEVSDLCQEADRRVAYAESSTNTSMFSSCRSFAVQTPRSEVFGQSLPQNKAPACSRRCCKMSIKDSQSHSSINNSEKSVISISLPDTINITIETINTVDSRIAVPDNEASQQNAKRSTKDEEAQTNEWNDLRNEIFCSKDQTTSTPSQTDSRVFRIENIFQDPNNAAKYSRTDPNRMQGTRIRNSITFRNSLGTSYVPQSKKHEPSPREVHAEGFIRDGLITEAFINRKRSFNLERTPSSAVYQDPWRNWQVPVSLVNTIHPIDSSKGLGVIPSSWQPEVSEIPLVEQSLSHRNYVEESQVDFEMDNIEEISKMKSSSCNIKLNNNMDHEYGFSDDSLDYNDSNVCSESMILKNGQMVEQRENFCPPDVVAHTKKDCSKSIEEKNESINDFEDNQVEFPKKNLTETTKAINIHDYKFLILGRPCYNYEETNDESNIYLNHAKSSGKKKVSFSNSNVLEKKSTCEPSGTLKSIIKKRMKKNMSEILNSVHSSNDETDDSQQEERINLTLESERKGESASSEEDKEDQDSVKFERNSKQNRKKVKFSVEESSENTCSESDSYENVEEEEEEEEEAEDDDDDDNDETEKILLDRAGRNVLEEYLSEAVTFMRNLNSISEYVNGTSMLERNPLSWTSVGCGRGGQRGGRRRGCLSSWNRDYSEFVGRKVNAKNDDDYLREDDDTMMCTDSYERCMKGIQRLEDCIRRVDKHNELLRKKYGINCESAGARLDLASPSTEPRASKTNDDFEILRETESPLGRSPSVVEQKEEDDLEKKIFNQLMNVANSIRYGNSNKLQSRLLASSESNSKSLSCGSKFREKYRYAMKEPFCGDVKGNFSLEETSDDRKDLTTYEITGNLSVEKTCSAEQKNDDLDSIMEEDFLPLRRFNRSSWSTDLDRPTFRTDRQDDSSKYSFLSKYKVNDSRTSDTTDSLGKMYNIRGRFPKQRVLTDSARKRFQETDDYSRRTRDGCCRVCACSKDHSDIESTPGEIMHLRDKLKYPGSPRARFLELLRERRRIVECSRGTSAS</sequence>
<feature type="region of interest" description="Disordered" evidence="4">
    <location>
        <begin position="1061"/>
        <end position="1087"/>
    </location>
</feature>
<dbReference type="InterPro" id="IPR036961">
    <property type="entry name" value="Kinesin_motor_dom_sf"/>
</dbReference>
<keyword evidence="6" id="KW-1185">Reference proteome</keyword>
<feature type="compositionally biased region" description="Low complexity" evidence="4">
    <location>
        <begin position="459"/>
        <end position="469"/>
    </location>
</feature>
<dbReference type="InterPro" id="IPR032405">
    <property type="entry name" value="Kinesin_assoc"/>
</dbReference>
<feature type="compositionally biased region" description="Basic and acidic residues" evidence="4">
    <location>
        <begin position="1484"/>
        <end position="1493"/>
    </location>
</feature>
<evidence type="ECO:0000313" key="6">
    <source>
        <dbReference type="Proteomes" id="UP000515180"/>
    </source>
</evidence>
<dbReference type="OrthoDB" id="3176171at2759"/>
<name>A0A6P3UYS0_BOMIM</name>
<evidence type="ECO:0000256" key="4">
    <source>
        <dbReference type="SAM" id="MobiDB-lite"/>
    </source>
</evidence>
<dbReference type="PANTHER" id="PTHR47117">
    <property type="entry name" value="STAR-RELATED LIPID TRANSFER PROTEIN 9"/>
    <property type="match status" value="1"/>
</dbReference>
<feature type="binding site" evidence="3">
    <location>
        <begin position="102"/>
        <end position="109"/>
    </location>
    <ligand>
        <name>ATP</name>
        <dbReference type="ChEBI" id="CHEBI:30616"/>
    </ligand>
</feature>
<dbReference type="SMART" id="SM00129">
    <property type="entry name" value="KISc"/>
    <property type="match status" value="1"/>
</dbReference>
<evidence type="ECO:0000313" key="7">
    <source>
        <dbReference type="RefSeq" id="XP_012243905.1"/>
    </source>
</evidence>
<gene>
    <name evidence="7" type="primary">LOC100743271</name>
</gene>
<organism evidence="6 7">
    <name type="scientific">Bombus impatiens</name>
    <name type="common">Bumblebee</name>
    <dbReference type="NCBI Taxonomy" id="132113"/>
    <lineage>
        <taxon>Eukaryota</taxon>
        <taxon>Metazoa</taxon>
        <taxon>Ecdysozoa</taxon>
        <taxon>Arthropoda</taxon>
        <taxon>Hexapoda</taxon>
        <taxon>Insecta</taxon>
        <taxon>Pterygota</taxon>
        <taxon>Neoptera</taxon>
        <taxon>Endopterygota</taxon>
        <taxon>Hymenoptera</taxon>
        <taxon>Apocrita</taxon>
        <taxon>Aculeata</taxon>
        <taxon>Apoidea</taxon>
        <taxon>Anthophila</taxon>
        <taxon>Apidae</taxon>
        <taxon>Bombus</taxon>
        <taxon>Pyrobombus</taxon>
    </lineage>
</organism>
<dbReference type="InterPro" id="IPR019821">
    <property type="entry name" value="Kinesin_motor_CS"/>
</dbReference>
<feature type="region of interest" description="Disordered" evidence="4">
    <location>
        <begin position="1465"/>
        <end position="1540"/>
    </location>
</feature>
<dbReference type="KEGG" id="bim:100743271"/>
<protein>
    <submittedName>
        <fullName evidence="7">Kinesin-related protein 4-like isoform X1</fullName>
    </submittedName>
</protein>
<feature type="region of interest" description="Disordered" evidence="4">
    <location>
        <begin position="412"/>
        <end position="469"/>
    </location>
</feature>
<dbReference type="GeneID" id="100743271"/>
<dbReference type="RefSeq" id="XP_012243905.1">
    <property type="nucleotide sequence ID" value="XM_012388482.3"/>
</dbReference>
<keyword evidence="3" id="KW-0505">Motor protein</keyword>
<evidence type="ECO:0000256" key="3">
    <source>
        <dbReference type="PROSITE-ProRule" id="PRU00283"/>
    </source>
</evidence>
<dbReference type="InterPro" id="IPR027417">
    <property type="entry name" value="P-loop_NTPase"/>
</dbReference>
<dbReference type="SUPFAM" id="SSF52540">
    <property type="entry name" value="P-loop containing nucleoside triphosphate hydrolases"/>
    <property type="match status" value="1"/>
</dbReference>
<dbReference type="GO" id="GO:0003777">
    <property type="term" value="F:microtubule motor activity"/>
    <property type="evidence" value="ECO:0007669"/>
    <property type="project" value="InterPro"/>
</dbReference>
<feature type="compositionally biased region" description="Basic and acidic residues" evidence="4">
    <location>
        <begin position="703"/>
        <end position="717"/>
    </location>
</feature>
<feature type="region of interest" description="Disordered" evidence="4">
    <location>
        <begin position="693"/>
        <end position="758"/>
    </location>
</feature>
<dbReference type="InterPro" id="IPR001752">
    <property type="entry name" value="Kinesin_motor_dom"/>
</dbReference>
<dbReference type="Gene3D" id="3.40.850.10">
    <property type="entry name" value="Kinesin motor domain"/>
    <property type="match status" value="1"/>
</dbReference>
<accession>A0A6P3UYS0</accession>
<keyword evidence="1 3" id="KW-0547">Nucleotide-binding</keyword>
<dbReference type="PROSITE" id="PS00411">
    <property type="entry name" value="KINESIN_MOTOR_1"/>
    <property type="match status" value="1"/>
</dbReference>
<feature type="domain" description="Kinesin motor" evidence="5">
    <location>
        <begin position="3"/>
        <end position="360"/>
    </location>
</feature>
<evidence type="ECO:0000256" key="2">
    <source>
        <dbReference type="ARBA" id="ARBA00022840"/>
    </source>
</evidence>
<evidence type="ECO:0000256" key="1">
    <source>
        <dbReference type="ARBA" id="ARBA00022741"/>
    </source>
</evidence>
<proteinExistence type="inferred from homology"/>
<dbReference type="GO" id="GO:0008017">
    <property type="term" value="F:microtubule binding"/>
    <property type="evidence" value="ECO:0007669"/>
    <property type="project" value="InterPro"/>
</dbReference>
<dbReference type="PROSITE" id="PS50067">
    <property type="entry name" value="KINESIN_MOTOR_2"/>
    <property type="match status" value="1"/>
</dbReference>
<reference evidence="7" key="1">
    <citation type="submission" date="2025-08" db="UniProtKB">
        <authorList>
            <consortium name="RefSeq"/>
        </authorList>
    </citation>
    <scope>IDENTIFICATION</scope>
</reference>
<feature type="region of interest" description="Disordered" evidence="4">
    <location>
        <begin position="769"/>
        <end position="788"/>
    </location>
</feature>
<dbReference type="PRINTS" id="PR00380">
    <property type="entry name" value="KINESINHEAVY"/>
</dbReference>
<feature type="compositionally biased region" description="Basic and acidic residues" evidence="4">
    <location>
        <begin position="417"/>
        <end position="441"/>
    </location>
</feature>
<feature type="compositionally biased region" description="Acidic residues" evidence="4">
    <location>
        <begin position="1516"/>
        <end position="1540"/>
    </location>
</feature>
<dbReference type="Proteomes" id="UP000515180">
    <property type="component" value="Unplaced"/>
</dbReference>
<dbReference type="GO" id="GO:0007018">
    <property type="term" value="P:microtubule-based movement"/>
    <property type="evidence" value="ECO:0007669"/>
    <property type="project" value="InterPro"/>
</dbReference>
<dbReference type="Pfam" id="PF00225">
    <property type="entry name" value="Kinesin"/>
    <property type="match status" value="1"/>
</dbReference>